<protein>
    <submittedName>
        <fullName evidence="2">Antibiotic biosynthesis monooxygenase</fullName>
    </submittedName>
</protein>
<organism evidence="2 3">
    <name type="scientific">Tomitella cavernea</name>
    <dbReference type="NCBI Taxonomy" id="1387982"/>
    <lineage>
        <taxon>Bacteria</taxon>
        <taxon>Bacillati</taxon>
        <taxon>Actinomycetota</taxon>
        <taxon>Actinomycetes</taxon>
        <taxon>Mycobacteriales</taxon>
        <taxon>Tomitella</taxon>
    </lineage>
</organism>
<dbReference type="EMBL" id="BAABKQ010000001">
    <property type="protein sequence ID" value="GAA4804871.1"/>
    <property type="molecule type" value="Genomic_DNA"/>
</dbReference>
<keyword evidence="2" id="KW-0503">Monooxygenase</keyword>
<feature type="domain" description="ABM" evidence="1">
    <location>
        <begin position="17"/>
        <end position="79"/>
    </location>
</feature>
<dbReference type="RefSeq" id="WP_200176066.1">
    <property type="nucleotide sequence ID" value="NZ_BAABKQ010000001.1"/>
</dbReference>
<comment type="caution">
    <text evidence="2">The sequence shown here is derived from an EMBL/GenBank/DDBJ whole genome shotgun (WGS) entry which is preliminary data.</text>
</comment>
<dbReference type="Pfam" id="PF03992">
    <property type="entry name" value="ABM"/>
    <property type="match status" value="1"/>
</dbReference>
<name>A0ABP9C9L4_9ACTN</name>
<sequence length="112" mass="12253">MGPVIYEHAILNVGDSGAGFEAAFAKAKQLIARTDGFRRITMSRCHETPGRYLMLVEWDSVAAHLKNFRGSADFEQWRALMNPFYTAPPTVEHFTPFDGADAPGPVVGAPDA</sequence>
<dbReference type="Proteomes" id="UP001500839">
    <property type="component" value="Unassembled WGS sequence"/>
</dbReference>
<evidence type="ECO:0000313" key="2">
    <source>
        <dbReference type="EMBL" id="GAA4804871.1"/>
    </source>
</evidence>
<dbReference type="GO" id="GO:0004497">
    <property type="term" value="F:monooxygenase activity"/>
    <property type="evidence" value="ECO:0007669"/>
    <property type="project" value="UniProtKB-KW"/>
</dbReference>
<keyword evidence="2" id="KW-0560">Oxidoreductase</keyword>
<gene>
    <name evidence="2" type="ORF">GCM10023353_04420</name>
</gene>
<accession>A0ABP9C9L4</accession>
<dbReference type="InterPro" id="IPR011008">
    <property type="entry name" value="Dimeric_a/b-barrel"/>
</dbReference>
<dbReference type="Gene3D" id="3.30.70.100">
    <property type="match status" value="1"/>
</dbReference>
<evidence type="ECO:0000313" key="3">
    <source>
        <dbReference type="Proteomes" id="UP001500839"/>
    </source>
</evidence>
<dbReference type="InterPro" id="IPR007138">
    <property type="entry name" value="ABM_dom"/>
</dbReference>
<evidence type="ECO:0000259" key="1">
    <source>
        <dbReference type="Pfam" id="PF03992"/>
    </source>
</evidence>
<proteinExistence type="predicted"/>
<dbReference type="SUPFAM" id="SSF54909">
    <property type="entry name" value="Dimeric alpha+beta barrel"/>
    <property type="match status" value="1"/>
</dbReference>
<keyword evidence="3" id="KW-1185">Reference proteome</keyword>
<reference evidence="3" key="1">
    <citation type="journal article" date="2019" name="Int. J. Syst. Evol. Microbiol.">
        <title>The Global Catalogue of Microorganisms (GCM) 10K type strain sequencing project: providing services to taxonomists for standard genome sequencing and annotation.</title>
        <authorList>
            <consortium name="The Broad Institute Genomics Platform"/>
            <consortium name="The Broad Institute Genome Sequencing Center for Infectious Disease"/>
            <person name="Wu L."/>
            <person name="Ma J."/>
        </authorList>
    </citation>
    <scope>NUCLEOTIDE SEQUENCE [LARGE SCALE GENOMIC DNA]</scope>
    <source>
        <strain evidence="3">JCM 18542</strain>
    </source>
</reference>